<dbReference type="InterPro" id="IPR029068">
    <property type="entry name" value="Glyas_Bleomycin-R_OHBP_Dase"/>
</dbReference>
<dbReference type="InterPro" id="IPR037523">
    <property type="entry name" value="VOC_core"/>
</dbReference>
<dbReference type="GO" id="GO:0051213">
    <property type="term" value="F:dioxygenase activity"/>
    <property type="evidence" value="ECO:0007669"/>
    <property type="project" value="UniProtKB-KW"/>
</dbReference>
<feature type="domain" description="VOC" evidence="1">
    <location>
        <begin position="14"/>
        <end position="138"/>
    </location>
</feature>
<dbReference type="GO" id="GO:0016829">
    <property type="term" value="F:lyase activity"/>
    <property type="evidence" value="ECO:0007669"/>
    <property type="project" value="UniProtKB-KW"/>
</dbReference>
<keyword evidence="3" id="KW-1185">Reference proteome</keyword>
<gene>
    <name evidence="2" type="ORF">DFR50_10789</name>
</gene>
<evidence type="ECO:0000313" key="2">
    <source>
        <dbReference type="EMBL" id="RBP15819.1"/>
    </source>
</evidence>
<keyword evidence="2" id="KW-0456">Lyase</keyword>
<dbReference type="EMBL" id="QNRK01000007">
    <property type="protein sequence ID" value="RBP15819.1"/>
    <property type="molecule type" value="Genomic_DNA"/>
</dbReference>
<evidence type="ECO:0000313" key="3">
    <source>
        <dbReference type="Proteomes" id="UP000253529"/>
    </source>
</evidence>
<dbReference type="InterPro" id="IPR004360">
    <property type="entry name" value="Glyas_Fos-R_dOase_dom"/>
</dbReference>
<dbReference type="Gene3D" id="3.10.180.10">
    <property type="entry name" value="2,3-Dihydroxybiphenyl 1,2-Dioxygenase, domain 1"/>
    <property type="match status" value="1"/>
</dbReference>
<keyword evidence="2" id="KW-0223">Dioxygenase</keyword>
<dbReference type="SUPFAM" id="SSF54593">
    <property type="entry name" value="Glyoxalase/Bleomycin resistance protein/Dihydroxybiphenyl dioxygenase"/>
    <property type="match status" value="1"/>
</dbReference>
<comment type="caution">
    <text evidence="2">The sequence shown here is derived from an EMBL/GenBank/DDBJ whole genome shotgun (WGS) entry which is preliminary data.</text>
</comment>
<dbReference type="PANTHER" id="PTHR36437">
    <property type="entry name" value="GLYOXALASE/BLEOMYCIN RESISTANCE PROTEIN/DIOXYGENASE"/>
    <property type="match status" value="1"/>
</dbReference>
<organism evidence="2 3">
    <name type="scientific">Roseiarcus fermentans</name>
    <dbReference type="NCBI Taxonomy" id="1473586"/>
    <lineage>
        <taxon>Bacteria</taxon>
        <taxon>Pseudomonadati</taxon>
        <taxon>Pseudomonadota</taxon>
        <taxon>Alphaproteobacteria</taxon>
        <taxon>Hyphomicrobiales</taxon>
        <taxon>Roseiarcaceae</taxon>
        <taxon>Roseiarcus</taxon>
    </lineage>
</organism>
<reference evidence="2 3" key="1">
    <citation type="submission" date="2018-06" db="EMBL/GenBank/DDBJ databases">
        <title>Genomic Encyclopedia of Type Strains, Phase IV (KMG-IV): sequencing the most valuable type-strain genomes for metagenomic binning, comparative biology and taxonomic classification.</title>
        <authorList>
            <person name="Goeker M."/>
        </authorList>
    </citation>
    <scope>NUCLEOTIDE SEQUENCE [LARGE SCALE GENOMIC DNA]</scope>
    <source>
        <strain evidence="2 3">DSM 24875</strain>
    </source>
</reference>
<dbReference type="Pfam" id="PF00903">
    <property type="entry name" value="Glyoxalase"/>
    <property type="match status" value="1"/>
</dbReference>
<name>A0A366FQ27_9HYPH</name>
<evidence type="ECO:0000259" key="1">
    <source>
        <dbReference type="PROSITE" id="PS51819"/>
    </source>
</evidence>
<dbReference type="PROSITE" id="PS51819">
    <property type="entry name" value="VOC"/>
    <property type="match status" value="1"/>
</dbReference>
<dbReference type="PANTHER" id="PTHR36437:SF2">
    <property type="entry name" value="GLYOXALASE_BLEOMYCIN RESISTANCE PROTEIN_DIOXYGENASE"/>
    <property type="match status" value="1"/>
</dbReference>
<sequence>MLWPPSTLDPMPQTIAAVTVLVPSYAEGLAFFRDALGFAVVEDTPLGGDKRWVVVAPPGGAGAAILLAVPGDDRQRARVGDQTGGRVGIFVHTDDFDRDHRAWSARGVRFLETPRREPYGTVAVFSDPWGGKWDLIQPTGAGG</sequence>
<proteinExistence type="predicted"/>
<dbReference type="AlphaFoldDB" id="A0A366FQ27"/>
<protein>
    <submittedName>
        <fullName evidence="2">Catechol 2,3-dioxygenase-like lactoylglutathione lyase family enzyme</fullName>
    </submittedName>
</protein>
<accession>A0A366FQ27</accession>
<keyword evidence="2" id="KW-0560">Oxidoreductase</keyword>
<dbReference type="Proteomes" id="UP000253529">
    <property type="component" value="Unassembled WGS sequence"/>
</dbReference>